<protein>
    <recommendedName>
        <fullName evidence="3">F-box domain-containing protein</fullName>
    </recommendedName>
</protein>
<organism evidence="1 2">
    <name type="scientific">Exidia glandulosa HHB12029</name>
    <dbReference type="NCBI Taxonomy" id="1314781"/>
    <lineage>
        <taxon>Eukaryota</taxon>
        <taxon>Fungi</taxon>
        <taxon>Dikarya</taxon>
        <taxon>Basidiomycota</taxon>
        <taxon>Agaricomycotina</taxon>
        <taxon>Agaricomycetes</taxon>
        <taxon>Auriculariales</taxon>
        <taxon>Exidiaceae</taxon>
        <taxon>Exidia</taxon>
    </lineage>
</organism>
<keyword evidence="2" id="KW-1185">Reference proteome</keyword>
<evidence type="ECO:0008006" key="3">
    <source>
        <dbReference type="Google" id="ProtNLM"/>
    </source>
</evidence>
<proteinExistence type="predicted"/>
<gene>
    <name evidence="1" type="ORF">EXIGLDRAFT_782516</name>
</gene>
<dbReference type="SUPFAM" id="SSF81383">
    <property type="entry name" value="F-box domain"/>
    <property type="match status" value="1"/>
</dbReference>
<name>A0A166NLW8_EXIGL</name>
<sequence length="423" mass="47683">MLDDVLYLPAEIAEHIVDHLADDRDALKACSLVSRAWRPRSLFWLFATYEIVDGRDPADNDMPWRGAAHVHFDAARFLYMVQKKEGRSLFTRLCTTLISSPLDKMWWVLQAALELDHRIKRLVINGAIDTSVLSRCKLHTVRALELRNSGFRDTRSTCKAISYFTELEELVMEGFVWQPLTNMLASDVELAATFPRPCTVRIVTYRDPRLAEKVSTWLNMQRIPIRRIVLEGDHTLQFDMLPVPPATARLVSALDLMHVQLGLVDMASWRLDSVLSALPNIEVLHVSMVLREADYFDFVEPSPVVSLSKALARMTTPPASLRRIGVSVESTSDSYLEHTFVESPHSWHALDAELAASKWTNLRALVLFCASWSGPSSAVSRRLAAAVSAMPQLSASGRITTQSFDARSSHLLPPHRRIPPQYT</sequence>
<dbReference type="EMBL" id="KV426640">
    <property type="protein sequence ID" value="KZV79311.1"/>
    <property type="molecule type" value="Genomic_DNA"/>
</dbReference>
<dbReference type="AlphaFoldDB" id="A0A166NLW8"/>
<evidence type="ECO:0000313" key="1">
    <source>
        <dbReference type="EMBL" id="KZV79311.1"/>
    </source>
</evidence>
<dbReference type="InterPro" id="IPR036047">
    <property type="entry name" value="F-box-like_dom_sf"/>
</dbReference>
<reference evidence="1 2" key="1">
    <citation type="journal article" date="2016" name="Mol. Biol. Evol.">
        <title>Comparative Genomics of Early-Diverging Mushroom-Forming Fungi Provides Insights into the Origins of Lignocellulose Decay Capabilities.</title>
        <authorList>
            <person name="Nagy L.G."/>
            <person name="Riley R."/>
            <person name="Tritt A."/>
            <person name="Adam C."/>
            <person name="Daum C."/>
            <person name="Floudas D."/>
            <person name="Sun H."/>
            <person name="Yadav J.S."/>
            <person name="Pangilinan J."/>
            <person name="Larsson K.H."/>
            <person name="Matsuura K."/>
            <person name="Barry K."/>
            <person name="Labutti K."/>
            <person name="Kuo R."/>
            <person name="Ohm R.A."/>
            <person name="Bhattacharya S.S."/>
            <person name="Shirouzu T."/>
            <person name="Yoshinaga Y."/>
            <person name="Martin F.M."/>
            <person name="Grigoriev I.V."/>
            <person name="Hibbett D.S."/>
        </authorList>
    </citation>
    <scope>NUCLEOTIDE SEQUENCE [LARGE SCALE GENOMIC DNA]</scope>
    <source>
        <strain evidence="1 2">HHB12029</strain>
    </source>
</reference>
<dbReference type="InParanoid" id="A0A166NLW8"/>
<evidence type="ECO:0000313" key="2">
    <source>
        <dbReference type="Proteomes" id="UP000077266"/>
    </source>
</evidence>
<dbReference type="OrthoDB" id="2921803at2759"/>
<accession>A0A166NLW8</accession>
<dbReference type="Proteomes" id="UP000077266">
    <property type="component" value="Unassembled WGS sequence"/>
</dbReference>